<organism evidence="1 2">
    <name type="scientific">Leishmania martiniquensis</name>
    <dbReference type="NCBI Taxonomy" id="1580590"/>
    <lineage>
        <taxon>Eukaryota</taxon>
        <taxon>Discoba</taxon>
        <taxon>Euglenozoa</taxon>
        <taxon>Kinetoplastea</taxon>
        <taxon>Metakinetoplastina</taxon>
        <taxon>Trypanosomatida</taxon>
        <taxon>Trypanosomatidae</taxon>
        <taxon>Leishmaniinae</taxon>
        <taxon>Leishmania</taxon>
    </lineage>
</organism>
<comment type="caution">
    <text evidence="1">The sequence shown here is derived from an EMBL/GenBank/DDBJ whole genome shotgun (WGS) entry which is preliminary data.</text>
</comment>
<keyword evidence="2" id="KW-1185">Reference proteome</keyword>
<protein>
    <submittedName>
        <fullName evidence="1">Uncharacterized protein</fullName>
    </submittedName>
</protein>
<dbReference type="RefSeq" id="XP_067173940.1">
    <property type="nucleotide sequence ID" value="XM_067317835.1"/>
</dbReference>
<dbReference type="OrthoDB" id="264519at2759"/>
<accession>A0A836KFU3</accession>
<dbReference type="AlphaFoldDB" id="A0A836KFU3"/>
<gene>
    <name evidence="1" type="ORF">LSCM1_00182</name>
</gene>
<dbReference type="KEGG" id="lmat:92510347"/>
<proteinExistence type="predicted"/>
<reference evidence="1 2" key="1">
    <citation type="submission" date="2021-03" db="EMBL/GenBank/DDBJ databases">
        <title>Leishmania (Mundinia) martiniquensis Genome sequencing and assembly.</title>
        <authorList>
            <person name="Almutairi H."/>
            <person name="Gatherer D."/>
        </authorList>
    </citation>
    <scope>NUCLEOTIDE SEQUENCE [LARGE SCALE GENOMIC DNA]</scope>
    <source>
        <strain evidence="1">LSCM1</strain>
    </source>
</reference>
<dbReference type="SMR" id="A0A836KFU3"/>
<dbReference type="EMBL" id="JAFEUZ010000036">
    <property type="protein sequence ID" value="KAG5464003.1"/>
    <property type="molecule type" value="Genomic_DNA"/>
</dbReference>
<evidence type="ECO:0000313" key="1">
    <source>
        <dbReference type="EMBL" id="KAG5464003.1"/>
    </source>
</evidence>
<name>A0A836KFU3_9TRYP</name>
<dbReference type="Proteomes" id="UP000673552">
    <property type="component" value="Chromosome 36"/>
</dbReference>
<evidence type="ECO:0000313" key="2">
    <source>
        <dbReference type="Proteomes" id="UP000673552"/>
    </source>
</evidence>
<dbReference type="GeneID" id="92510347"/>
<sequence length="164" mass="18920">MLEIQAYLNALDAARADRANAGLHGCAQLCRQRMEKAIHLLTKRSVREADAVAERTRQGLTDQRQVQQRILRKRWSEKMLVYQQNASEMLAAVKQRYNAESVQGDAHTYTRDCAARVQAIARPLSCSSEVQHLQRKLQQRLRQHCYREAGLVEAQISRLVEREH</sequence>